<feature type="non-terminal residue" evidence="3">
    <location>
        <position position="203"/>
    </location>
</feature>
<keyword evidence="2" id="KW-1185">Reference proteome</keyword>
<dbReference type="InterPro" id="IPR027267">
    <property type="entry name" value="AH/BAR_dom_sf"/>
</dbReference>
<accession>A0ABM1AE57</accession>
<dbReference type="Pfam" id="PF16746">
    <property type="entry name" value="BAR_3"/>
    <property type="match status" value="1"/>
</dbReference>
<dbReference type="PANTHER" id="PTHR45854">
    <property type="entry name" value="ASAP FAMILY MEMBER"/>
    <property type="match status" value="1"/>
</dbReference>
<organism evidence="2 3">
    <name type="scientific">Aplysia californica</name>
    <name type="common">California sea hare</name>
    <dbReference type="NCBI Taxonomy" id="6500"/>
    <lineage>
        <taxon>Eukaryota</taxon>
        <taxon>Metazoa</taxon>
        <taxon>Spiralia</taxon>
        <taxon>Lophotrochozoa</taxon>
        <taxon>Mollusca</taxon>
        <taxon>Gastropoda</taxon>
        <taxon>Heterobranchia</taxon>
        <taxon>Euthyneura</taxon>
        <taxon>Tectipleura</taxon>
        <taxon>Aplysiida</taxon>
        <taxon>Aplysioidea</taxon>
        <taxon>Aplysiidae</taxon>
        <taxon>Aplysia</taxon>
    </lineage>
</organism>
<evidence type="ECO:0000313" key="3">
    <source>
        <dbReference type="RefSeq" id="XP_012945967.1"/>
    </source>
</evidence>
<sequence>MKPDEMITVPDFIRETWEDFNSPTTSTFTTKMSVCRQTVYSLEETLDIDRSSLTKMKKSVKALYNTGNNHVSNEAMVAENLERLGNIAKSREQELEISAAFMKFSHVTKDLSSMMKNMMDGVNNMVLFPLDSFLKGDLKGAKGDLKKPFDKAWKDYETKFTKTEKEKKKQAQEAGMVRAEVSGAEIAEEMEKERKIFQLQMCE</sequence>
<protein>
    <submittedName>
        <fullName evidence="3">Arf-GAP with SH3 domain, ANK repeat and PH domain-containing protein 1</fullName>
    </submittedName>
</protein>
<dbReference type="RefSeq" id="XP_012945967.1">
    <property type="nucleotide sequence ID" value="XM_013090513.2"/>
</dbReference>
<dbReference type="PANTHER" id="PTHR45854:SF3">
    <property type="entry name" value="ARFGAP WITH SH3 DOMAIN, ANK REPEAT AND PH DOMAIN-CONTAINING PROTEIN"/>
    <property type="match status" value="1"/>
</dbReference>
<dbReference type="SUPFAM" id="SSF103657">
    <property type="entry name" value="BAR/IMD domain-like"/>
    <property type="match status" value="1"/>
</dbReference>
<name>A0ABM1AE57_APLCA</name>
<dbReference type="GeneID" id="106013818"/>
<dbReference type="Gene3D" id="1.20.1270.60">
    <property type="entry name" value="Arfaptin homology (AH) domain/BAR domain"/>
    <property type="match status" value="1"/>
</dbReference>
<feature type="domain" description="BAR" evidence="1">
    <location>
        <begin position="36"/>
        <end position="181"/>
    </location>
</feature>
<dbReference type="InterPro" id="IPR004148">
    <property type="entry name" value="BAR_dom"/>
</dbReference>
<gene>
    <name evidence="3" type="primary">LOC106013818</name>
</gene>
<evidence type="ECO:0000259" key="1">
    <source>
        <dbReference type="Pfam" id="PF16746"/>
    </source>
</evidence>
<reference evidence="3" key="1">
    <citation type="submission" date="2025-08" db="UniProtKB">
        <authorList>
            <consortium name="RefSeq"/>
        </authorList>
    </citation>
    <scope>IDENTIFICATION</scope>
</reference>
<proteinExistence type="predicted"/>
<evidence type="ECO:0000313" key="2">
    <source>
        <dbReference type="Proteomes" id="UP000694888"/>
    </source>
</evidence>
<dbReference type="InterPro" id="IPR043593">
    <property type="entry name" value="ASAP"/>
</dbReference>
<dbReference type="Proteomes" id="UP000694888">
    <property type="component" value="Unplaced"/>
</dbReference>